<dbReference type="PANTHER" id="PTHR43163">
    <property type="entry name" value="DIPEPTIDE TRANSPORT SYSTEM PERMEASE PROTEIN DPPB-RELATED"/>
    <property type="match status" value="1"/>
</dbReference>
<comment type="subcellular location">
    <subcellularLocation>
        <location evidence="1 7">Cell membrane</location>
        <topology evidence="1 7">Multi-pass membrane protein</topology>
    </subcellularLocation>
</comment>
<evidence type="ECO:0000256" key="6">
    <source>
        <dbReference type="ARBA" id="ARBA00023136"/>
    </source>
</evidence>
<feature type="transmembrane region" description="Helical" evidence="7">
    <location>
        <begin position="291"/>
        <end position="314"/>
    </location>
</feature>
<dbReference type="Pfam" id="PF19300">
    <property type="entry name" value="BPD_transp_1_N"/>
    <property type="match status" value="1"/>
</dbReference>
<sequence length="328" mass="35734">MNQILKHAVTTLLRMILLLAGVSIISFLLVISSPIDPIDAYVGAESNVSQEQRENVAEYWGLNEPPVKRYFTWLSKLMQGDMGTSITYQKPVTQILGSRFLASVTLMAIAWLLSGLFGFLLGIMSGAMQGSLFDKCVKTFCFVISSTPTFWIALLMLMLFSIRLGWFPIGLSVPIGKLSSEVTLLERVHHLILPALTLSITGISSIALHTRQKIIDVLKSDYILFAKARGENKWTLIRRHGLRNIAIPAITLQFASFSELFGGSVLAENVFSYPGLGSAASAAGLKGDVPLLLGIALCSVLFVFVGNLSANLLYGILNPQIREGGTLL</sequence>
<feature type="transmembrane region" description="Helical" evidence="7">
    <location>
        <begin position="100"/>
        <end position="128"/>
    </location>
</feature>
<evidence type="ECO:0000313" key="8">
    <source>
        <dbReference type="EMBL" id="BCJ93837.1"/>
    </source>
</evidence>
<keyword evidence="5 7" id="KW-1133">Transmembrane helix</keyword>
<dbReference type="InterPro" id="IPR000515">
    <property type="entry name" value="MetI-like"/>
</dbReference>
<dbReference type="RefSeq" id="WP_184092506.1">
    <property type="nucleotide sequence ID" value="NZ_AP023367.1"/>
</dbReference>
<dbReference type="PROSITE" id="PS50928">
    <property type="entry name" value="ABC_TM1"/>
    <property type="match status" value="1"/>
</dbReference>
<keyword evidence="6 7" id="KW-0472">Membrane</keyword>
<keyword evidence="3" id="KW-1003">Cell membrane</keyword>
<evidence type="ECO:0000256" key="4">
    <source>
        <dbReference type="ARBA" id="ARBA00022692"/>
    </source>
</evidence>
<dbReference type="Proteomes" id="UP000515561">
    <property type="component" value="Chromosome"/>
</dbReference>
<accession>A0A6S6R195</accession>
<dbReference type="InterPro" id="IPR035906">
    <property type="entry name" value="MetI-like_sf"/>
</dbReference>
<evidence type="ECO:0000256" key="1">
    <source>
        <dbReference type="ARBA" id="ARBA00004651"/>
    </source>
</evidence>
<evidence type="ECO:0000256" key="3">
    <source>
        <dbReference type="ARBA" id="ARBA00022475"/>
    </source>
</evidence>
<feature type="transmembrane region" description="Helical" evidence="7">
    <location>
        <begin position="245"/>
        <end position="267"/>
    </location>
</feature>
<proteinExistence type="inferred from homology"/>
<dbReference type="Gene3D" id="1.10.3720.10">
    <property type="entry name" value="MetI-like"/>
    <property type="match status" value="1"/>
</dbReference>
<reference evidence="8 9" key="1">
    <citation type="journal article" date="2016" name="Int. J. Syst. Evol. Microbiol.">
        <title>Descriptions of Anaerotaenia torta gen. nov., sp. nov. and Anaerocolumna cellulosilytica gen. nov., sp. nov. isolated from a methanogenic reactor of cattle waste.</title>
        <authorList>
            <person name="Uek A."/>
            <person name="Ohtaki Y."/>
            <person name="Kaku N."/>
            <person name="Ueki K."/>
        </authorList>
    </citation>
    <scope>NUCLEOTIDE SEQUENCE [LARGE SCALE GENOMIC DNA]</scope>
    <source>
        <strain evidence="8 9">SN021</strain>
    </source>
</reference>
<dbReference type="GO" id="GO:0005886">
    <property type="term" value="C:plasma membrane"/>
    <property type="evidence" value="ECO:0007669"/>
    <property type="project" value="UniProtKB-SubCell"/>
</dbReference>
<name>A0A6S6R195_9FIRM</name>
<keyword evidence="4 7" id="KW-0812">Transmembrane</keyword>
<evidence type="ECO:0000256" key="5">
    <source>
        <dbReference type="ARBA" id="ARBA00022989"/>
    </source>
</evidence>
<dbReference type="InterPro" id="IPR045621">
    <property type="entry name" value="BPD_transp_1_N"/>
</dbReference>
<dbReference type="PANTHER" id="PTHR43163:SF6">
    <property type="entry name" value="DIPEPTIDE TRANSPORT SYSTEM PERMEASE PROTEIN DPPB-RELATED"/>
    <property type="match status" value="1"/>
</dbReference>
<dbReference type="KEGG" id="acel:acsn021_14060"/>
<evidence type="ECO:0000256" key="2">
    <source>
        <dbReference type="ARBA" id="ARBA00022448"/>
    </source>
</evidence>
<comment type="similarity">
    <text evidence="7">Belongs to the binding-protein-dependent transport system permease family.</text>
</comment>
<dbReference type="SUPFAM" id="SSF161098">
    <property type="entry name" value="MetI-like"/>
    <property type="match status" value="1"/>
</dbReference>
<keyword evidence="2 7" id="KW-0813">Transport</keyword>
<dbReference type="GO" id="GO:0055085">
    <property type="term" value="P:transmembrane transport"/>
    <property type="evidence" value="ECO:0007669"/>
    <property type="project" value="InterPro"/>
</dbReference>
<organism evidence="8 9">
    <name type="scientific">Anaerocolumna cellulosilytica</name>
    <dbReference type="NCBI Taxonomy" id="433286"/>
    <lineage>
        <taxon>Bacteria</taxon>
        <taxon>Bacillati</taxon>
        <taxon>Bacillota</taxon>
        <taxon>Clostridia</taxon>
        <taxon>Lachnospirales</taxon>
        <taxon>Lachnospiraceae</taxon>
        <taxon>Anaerocolumna</taxon>
    </lineage>
</organism>
<dbReference type="EMBL" id="AP023367">
    <property type="protein sequence ID" value="BCJ93837.1"/>
    <property type="molecule type" value="Genomic_DNA"/>
</dbReference>
<feature type="transmembrane region" description="Helical" evidence="7">
    <location>
        <begin position="12"/>
        <end position="31"/>
    </location>
</feature>
<protein>
    <submittedName>
        <fullName evidence="8">ABC transporter permease</fullName>
    </submittedName>
</protein>
<keyword evidence="9" id="KW-1185">Reference proteome</keyword>
<dbReference type="Pfam" id="PF00528">
    <property type="entry name" value="BPD_transp_1"/>
    <property type="match status" value="1"/>
</dbReference>
<dbReference type="AlphaFoldDB" id="A0A6S6R195"/>
<feature type="transmembrane region" description="Helical" evidence="7">
    <location>
        <begin position="191"/>
        <end position="210"/>
    </location>
</feature>
<gene>
    <name evidence="8" type="ORF">acsn021_14060</name>
</gene>
<evidence type="ECO:0000256" key="7">
    <source>
        <dbReference type="RuleBase" id="RU363032"/>
    </source>
</evidence>
<dbReference type="CDD" id="cd06261">
    <property type="entry name" value="TM_PBP2"/>
    <property type="match status" value="1"/>
</dbReference>
<feature type="transmembrane region" description="Helical" evidence="7">
    <location>
        <begin position="149"/>
        <end position="171"/>
    </location>
</feature>
<evidence type="ECO:0000313" key="9">
    <source>
        <dbReference type="Proteomes" id="UP000515561"/>
    </source>
</evidence>